<dbReference type="OrthoDB" id="591557at2759"/>
<evidence type="ECO:0000313" key="2">
    <source>
        <dbReference type="Proteomes" id="UP001652660"/>
    </source>
</evidence>
<proteinExistence type="predicted"/>
<dbReference type="GeneID" id="113699531"/>
<dbReference type="AlphaFoldDB" id="A0A6P6TC37"/>
<feature type="domain" description="F-box" evidence="1">
    <location>
        <begin position="5"/>
        <end position="45"/>
    </location>
</feature>
<accession>A0A6P6TC37</accession>
<dbReference type="RefSeq" id="XP_071913912.1">
    <property type="nucleotide sequence ID" value="XM_072057811.1"/>
</dbReference>
<dbReference type="NCBIfam" id="TIGR01640">
    <property type="entry name" value="F_box_assoc_1"/>
    <property type="match status" value="1"/>
</dbReference>
<dbReference type="Pfam" id="PF00646">
    <property type="entry name" value="F-box"/>
    <property type="match status" value="1"/>
</dbReference>
<organism evidence="2 3">
    <name type="scientific">Coffea arabica</name>
    <name type="common">Arabian coffee</name>
    <dbReference type="NCBI Taxonomy" id="13443"/>
    <lineage>
        <taxon>Eukaryota</taxon>
        <taxon>Viridiplantae</taxon>
        <taxon>Streptophyta</taxon>
        <taxon>Embryophyta</taxon>
        <taxon>Tracheophyta</taxon>
        <taxon>Spermatophyta</taxon>
        <taxon>Magnoliopsida</taxon>
        <taxon>eudicotyledons</taxon>
        <taxon>Gunneridae</taxon>
        <taxon>Pentapetalae</taxon>
        <taxon>asterids</taxon>
        <taxon>lamiids</taxon>
        <taxon>Gentianales</taxon>
        <taxon>Rubiaceae</taxon>
        <taxon>Ixoroideae</taxon>
        <taxon>Gardenieae complex</taxon>
        <taxon>Bertiereae - Coffeeae clade</taxon>
        <taxon>Coffeeae</taxon>
        <taxon>Coffea</taxon>
    </lineage>
</organism>
<dbReference type="SMART" id="SM00256">
    <property type="entry name" value="FBOX"/>
    <property type="match status" value="1"/>
</dbReference>
<gene>
    <name evidence="3" type="primary">LOC113699531</name>
    <name evidence="4" type="synonym">LOC140010528</name>
    <name evidence="5" type="synonym">LOC140010529</name>
</gene>
<dbReference type="InterPro" id="IPR050796">
    <property type="entry name" value="SCF_F-box_component"/>
</dbReference>
<evidence type="ECO:0000313" key="3">
    <source>
        <dbReference type="RefSeq" id="XP_027075700.1"/>
    </source>
</evidence>
<dbReference type="SUPFAM" id="SSF81383">
    <property type="entry name" value="F-box domain"/>
    <property type="match status" value="1"/>
</dbReference>
<evidence type="ECO:0000313" key="5">
    <source>
        <dbReference type="RefSeq" id="XP_071913913.1"/>
    </source>
</evidence>
<dbReference type="Pfam" id="PF08268">
    <property type="entry name" value="FBA_3"/>
    <property type="match status" value="1"/>
</dbReference>
<dbReference type="InterPro" id="IPR036047">
    <property type="entry name" value="F-box-like_dom_sf"/>
</dbReference>
<dbReference type="InterPro" id="IPR017451">
    <property type="entry name" value="F-box-assoc_interact_dom"/>
</dbReference>
<dbReference type="PANTHER" id="PTHR31672">
    <property type="entry name" value="BNACNNG10540D PROTEIN"/>
    <property type="match status" value="1"/>
</dbReference>
<name>A0A6P6TC37_COFAR</name>
<protein>
    <submittedName>
        <fullName evidence="3 4">F-box/kelch-repeat protein At3g23880-like</fullName>
    </submittedName>
</protein>
<sequence>MGKYIPLHLITEILSKLPVKSLLKFRCVSKSWLSVIWSPQFIKAHLKDHASEDNQRLLILGNFGSFKHCSLKSLMYGEPSPRLITLDIPIPLADERSGRGASSTEHISWYGPVRIVGCCDGLICISVTRASQSDFILWNPSIRKYKKLPNLGLPSTASLNRVWGFGYDSFSDDYKAVILVKQCSINGEGLRVETRVYSRKSEAWRRIADFPSTPRYTSPSSGVLVNGKLHFLAHKKVRGRIIVSLDLATETYGEMEEPNHYESDVCVTLSEIEGILLYFINPFPGPFARGGDLWVMKEYGGSWTKVLTFQHEPSGPCCPKLLSVSAEGELLMRECVGIELYSSGEGKSFRLLKEIYNVLDAYCFTESLVLPSTHDSNCNDNMKPIKF</sequence>
<dbReference type="InterPro" id="IPR013187">
    <property type="entry name" value="F-box-assoc_dom_typ3"/>
</dbReference>
<keyword evidence="2" id="KW-1185">Reference proteome</keyword>
<dbReference type="RefSeq" id="XP_071913913.1">
    <property type="nucleotide sequence ID" value="XM_072057812.1"/>
</dbReference>
<dbReference type="Gene3D" id="1.20.1280.50">
    <property type="match status" value="1"/>
</dbReference>
<evidence type="ECO:0000259" key="1">
    <source>
        <dbReference type="SMART" id="SM00256"/>
    </source>
</evidence>
<dbReference type="CDD" id="cd22157">
    <property type="entry name" value="F-box_AtFBW1-like"/>
    <property type="match status" value="1"/>
</dbReference>
<dbReference type="InterPro" id="IPR001810">
    <property type="entry name" value="F-box_dom"/>
</dbReference>
<reference evidence="2" key="1">
    <citation type="journal article" date="2025" name="Foods">
        <title>Unveiling the Microbial Signatures of Arabica Coffee Cherries: Insights into Ripeness Specific Diversity, Functional Traits, and Implications for Quality and Safety.</title>
        <authorList>
            <consortium name="RefSeq"/>
            <person name="Tenea G.N."/>
            <person name="Cifuentes V."/>
            <person name="Reyes P."/>
            <person name="Cevallos-Vallejos M."/>
        </authorList>
    </citation>
    <scope>NUCLEOTIDE SEQUENCE [LARGE SCALE GENOMIC DNA]</scope>
</reference>
<evidence type="ECO:0000313" key="4">
    <source>
        <dbReference type="RefSeq" id="XP_071913912.1"/>
    </source>
</evidence>
<dbReference type="PANTHER" id="PTHR31672:SF13">
    <property type="entry name" value="F-BOX PROTEIN CPR30-LIKE"/>
    <property type="match status" value="1"/>
</dbReference>
<dbReference type="RefSeq" id="XP_027075700.1">
    <property type="nucleotide sequence ID" value="XM_027219899.1"/>
</dbReference>
<dbReference type="Proteomes" id="UP001652660">
    <property type="component" value="Chromosome 7c"/>
</dbReference>
<reference evidence="3" key="2">
    <citation type="submission" date="2025-04" db="UniProtKB">
        <authorList>
            <consortium name="RefSeq"/>
        </authorList>
    </citation>
    <scope>IDENTIFICATION</scope>
    <source>
        <tissue evidence="3 4">Leaves</tissue>
    </source>
</reference>